<dbReference type="InterPro" id="IPR012093">
    <property type="entry name" value="Pirin"/>
</dbReference>
<sequence>MRRAADRYAGGEPEAGVDTRHAFSFSGFYDPANIRFGLLVACNEERLAPGAGFAEHTHRDTEIVTWVIEGELEHRDGEGRVARLRAGDAQWLSAGSGVRHVERNVGGSTLRFLQMWLHPEVFGARPDYAAVTAPVPPGPGLTLLASGAPDATPPLRLRQGAAALWAGRPLGPEHLTLPPGAFCYLHVLRGTVRLDGSALHPGDAARATGEPALSLHAAGGAEYLFWSMRSEPAFS</sequence>
<accession>A0A1M6XIT2</accession>
<evidence type="ECO:0000256" key="1">
    <source>
        <dbReference type="ARBA" id="ARBA00008416"/>
    </source>
</evidence>
<organism evidence="5 6">
    <name type="scientific">Actinacidiphila paucisporea</name>
    <dbReference type="NCBI Taxonomy" id="310782"/>
    <lineage>
        <taxon>Bacteria</taxon>
        <taxon>Bacillati</taxon>
        <taxon>Actinomycetota</taxon>
        <taxon>Actinomycetes</taxon>
        <taxon>Kitasatosporales</taxon>
        <taxon>Streptomycetaceae</taxon>
        <taxon>Actinacidiphila</taxon>
    </lineage>
</organism>
<dbReference type="Gene3D" id="2.60.120.10">
    <property type="entry name" value="Jelly Rolls"/>
    <property type="match status" value="2"/>
</dbReference>
<reference evidence="5 6" key="1">
    <citation type="submission" date="2016-11" db="EMBL/GenBank/DDBJ databases">
        <authorList>
            <person name="Jaros S."/>
            <person name="Januszkiewicz K."/>
            <person name="Wedrychowicz H."/>
        </authorList>
    </citation>
    <scope>NUCLEOTIDE SEQUENCE [LARGE SCALE GENOMIC DNA]</scope>
    <source>
        <strain evidence="5 6">CGMCC 4.2025</strain>
    </source>
</reference>
<evidence type="ECO:0000256" key="2">
    <source>
        <dbReference type="RuleBase" id="RU003457"/>
    </source>
</evidence>
<dbReference type="InterPro" id="IPR011051">
    <property type="entry name" value="RmlC_Cupin_sf"/>
</dbReference>
<dbReference type="EMBL" id="FRBI01000002">
    <property type="protein sequence ID" value="SHL05930.1"/>
    <property type="molecule type" value="Genomic_DNA"/>
</dbReference>
<proteinExistence type="inferred from homology"/>
<comment type="similarity">
    <text evidence="1 2">Belongs to the pirin family.</text>
</comment>
<name>A0A1M6XIT2_9ACTN</name>
<keyword evidence="6" id="KW-1185">Reference proteome</keyword>
<dbReference type="AlphaFoldDB" id="A0A1M6XIT2"/>
<dbReference type="Pfam" id="PF17954">
    <property type="entry name" value="Pirin_C_2"/>
    <property type="match status" value="1"/>
</dbReference>
<protein>
    <recommendedName>
        <fullName evidence="7">Pirin family protein</fullName>
    </recommendedName>
</protein>
<dbReference type="SUPFAM" id="SSF51182">
    <property type="entry name" value="RmlC-like cupins"/>
    <property type="match status" value="1"/>
</dbReference>
<dbReference type="STRING" id="310782.SAMN05216499_102431"/>
<gene>
    <name evidence="5" type="ORF">SAMN05216499_102431</name>
</gene>
<dbReference type="InterPro" id="IPR003829">
    <property type="entry name" value="Pirin_N_dom"/>
</dbReference>
<evidence type="ECO:0000313" key="6">
    <source>
        <dbReference type="Proteomes" id="UP000184111"/>
    </source>
</evidence>
<dbReference type="InterPro" id="IPR041602">
    <property type="entry name" value="Quercetinase_C"/>
</dbReference>
<evidence type="ECO:0000259" key="4">
    <source>
        <dbReference type="Pfam" id="PF17954"/>
    </source>
</evidence>
<dbReference type="PANTHER" id="PTHR43212">
    <property type="entry name" value="QUERCETIN 2,3-DIOXYGENASE"/>
    <property type="match status" value="1"/>
</dbReference>
<evidence type="ECO:0000259" key="3">
    <source>
        <dbReference type="Pfam" id="PF02678"/>
    </source>
</evidence>
<evidence type="ECO:0000313" key="5">
    <source>
        <dbReference type="EMBL" id="SHL05930.1"/>
    </source>
</evidence>
<evidence type="ECO:0008006" key="7">
    <source>
        <dbReference type="Google" id="ProtNLM"/>
    </source>
</evidence>
<feature type="domain" description="Pirin N-terminal" evidence="3">
    <location>
        <begin position="14"/>
        <end position="117"/>
    </location>
</feature>
<dbReference type="Proteomes" id="UP000184111">
    <property type="component" value="Unassembled WGS sequence"/>
</dbReference>
<dbReference type="InterPro" id="IPR014710">
    <property type="entry name" value="RmlC-like_jellyroll"/>
</dbReference>
<dbReference type="Pfam" id="PF02678">
    <property type="entry name" value="Pirin"/>
    <property type="match status" value="1"/>
</dbReference>
<feature type="domain" description="Quercetin 2,3-dioxygenase C-terminal cupin" evidence="4">
    <location>
        <begin position="175"/>
        <end position="225"/>
    </location>
</feature>
<dbReference type="PANTHER" id="PTHR43212:SF3">
    <property type="entry name" value="QUERCETIN 2,3-DIOXYGENASE"/>
    <property type="match status" value="1"/>
</dbReference>